<accession>A0AAV4G4R0</accession>
<reference evidence="2 3" key="1">
    <citation type="journal article" date="2021" name="Elife">
        <title>Chloroplast acquisition without the gene transfer in kleptoplastic sea slugs, Plakobranchus ocellatus.</title>
        <authorList>
            <person name="Maeda T."/>
            <person name="Takahashi S."/>
            <person name="Yoshida T."/>
            <person name="Shimamura S."/>
            <person name="Takaki Y."/>
            <person name="Nagai Y."/>
            <person name="Toyoda A."/>
            <person name="Suzuki Y."/>
            <person name="Arimoto A."/>
            <person name="Ishii H."/>
            <person name="Satoh N."/>
            <person name="Nishiyama T."/>
            <person name="Hasebe M."/>
            <person name="Maruyama T."/>
            <person name="Minagawa J."/>
            <person name="Obokata J."/>
            <person name="Shigenobu S."/>
        </authorList>
    </citation>
    <scope>NUCLEOTIDE SEQUENCE [LARGE SCALE GENOMIC DNA]</scope>
</reference>
<dbReference type="GO" id="GO:0038023">
    <property type="term" value="F:signaling receptor activity"/>
    <property type="evidence" value="ECO:0007669"/>
    <property type="project" value="TreeGrafter"/>
</dbReference>
<comment type="caution">
    <text evidence="2">The sequence shown here is derived from an EMBL/GenBank/DDBJ whole genome shotgun (WGS) entry which is preliminary data.</text>
</comment>
<organism evidence="2 3">
    <name type="scientific">Elysia marginata</name>
    <dbReference type="NCBI Taxonomy" id="1093978"/>
    <lineage>
        <taxon>Eukaryota</taxon>
        <taxon>Metazoa</taxon>
        <taxon>Spiralia</taxon>
        <taxon>Lophotrochozoa</taxon>
        <taxon>Mollusca</taxon>
        <taxon>Gastropoda</taxon>
        <taxon>Heterobranchia</taxon>
        <taxon>Euthyneura</taxon>
        <taxon>Panpulmonata</taxon>
        <taxon>Sacoglossa</taxon>
        <taxon>Placobranchoidea</taxon>
        <taxon>Plakobranchidae</taxon>
        <taxon>Elysia</taxon>
    </lineage>
</organism>
<dbReference type="PANTHER" id="PTHR44755:SF11">
    <property type="entry name" value="ATRIAL NATRIURETIC PEPTIDE RECEPTOR 3 ISOFORM X1"/>
    <property type="match status" value="1"/>
</dbReference>
<dbReference type="InterPro" id="IPR052612">
    <property type="entry name" value="ANP_Clearance_Receptor"/>
</dbReference>
<sequence>MAETESVCTSCKSLRKHSLLLDIALCLVLLTFYSELTSAKTVSDSPTLDSYTTASETLARSSDKRHHSKRGHDLKASFELGEFGSRKITRVSEIQSNVSSTHNTNHLEPKNSRNRNARGPGMVATRLSPSSRMRHRHGHMLPRSRSKRQRSRSKQDNTGDYGKAADNVQKSKPILASGGDKRNTPQQDGGTGLSSSASKRIPINVVVLLPEEETRLFSIKRVRPAIKLATENVTSSRILTRHELVTSYADSKCHIAEAMNEAIKSTTKGWL</sequence>
<feature type="compositionally biased region" description="Polar residues" evidence="1">
    <location>
        <begin position="184"/>
        <end position="196"/>
    </location>
</feature>
<dbReference type="PANTHER" id="PTHR44755">
    <property type="entry name" value="NATRIURETIC PEPTIDE RECEPTOR 3-RELATED"/>
    <property type="match status" value="1"/>
</dbReference>
<keyword evidence="3" id="KW-1185">Reference proteome</keyword>
<evidence type="ECO:0000256" key="1">
    <source>
        <dbReference type="SAM" id="MobiDB-lite"/>
    </source>
</evidence>
<name>A0AAV4G4R0_9GAST</name>
<dbReference type="Gene3D" id="3.40.50.2300">
    <property type="match status" value="1"/>
</dbReference>
<feature type="region of interest" description="Disordered" evidence="1">
    <location>
        <begin position="95"/>
        <end position="196"/>
    </location>
</feature>
<keyword evidence="2" id="KW-0675">Receptor</keyword>
<protein>
    <submittedName>
        <fullName evidence="2">Atrial natriuretic peptide clearance receptor</fullName>
    </submittedName>
</protein>
<evidence type="ECO:0000313" key="3">
    <source>
        <dbReference type="Proteomes" id="UP000762676"/>
    </source>
</evidence>
<dbReference type="EMBL" id="BMAT01011856">
    <property type="protein sequence ID" value="GFR80477.1"/>
    <property type="molecule type" value="Genomic_DNA"/>
</dbReference>
<feature type="region of interest" description="Disordered" evidence="1">
    <location>
        <begin position="42"/>
        <end position="73"/>
    </location>
</feature>
<dbReference type="AlphaFoldDB" id="A0AAV4G4R0"/>
<dbReference type="Proteomes" id="UP000762676">
    <property type="component" value="Unassembled WGS sequence"/>
</dbReference>
<feature type="compositionally biased region" description="Polar residues" evidence="1">
    <location>
        <begin position="42"/>
        <end position="60"/>
    </location>
</feature>
<feature type="compositionally biased region" description="Polar residues" evidence="1">
    <location>
        <begin position="95"/>
        <end position="104"/>
    </location>
</feature>
<feature type="compositionally biased region" description="Basic residues" evidence="1">
    <location>
        <begin position="132"/>
        <end position="152"/>
    </location>
</feature>
<dbReference type="GO" id="GO:0007165">
    <property type="term" value="P:signal transduction"/>
    <property type="evidence" value="ECO:0007669"/>
    <property type="project" value="TreeGrafter"/>
</dbReference>
<proteinExistence type="predicted"/>
<gene>
    <name evidence="2" type="ORF">ElyMa_005899000</name>
</gene>
<evidence type="ECO:0000313" key="2">
    <source>
        <dbReference type="EMBL" id="GFR80477.1"/>
    </source>
</evidence>
<dbReference type="GO" id="GO:0017046">
    <property type="term" value="F:peptide hormone binding"/>
    <property type="evidence" value="ECO:0007669"/>
    <property type="project" value="TreeGrafter"/>
</dbReference>